<accession>A0A915LAS4</accession>
<keyword evidence="1" id="KW-1185">Reference proteome</keyword>
<reference evidence="2" key="1">
    <citation type="submission" date="2022-11" db="UniProtKB">
        <authorList>
            <consortium name="WormBaseParasite"/>
        </authorList>
    </citation>
    <scope>IDENTIFICATION</scope>
</reference>
<dbReference type="AlphaFoldDB" id="A0A915LAS4"/>
<evidence type="ECO:0000313" key="2">
    <source>
        <dbReference type="WBParaSite" id="nRc.2.0.1.t48189-RA"/>
    </source>
</evidence>
<dbReference type="Proteomes" id="UP000887565">
    <property type="component" value="Unplaced"/>
</dbReference>
<proteinExistence type="predicted"/>
<protein>
    <submittedName>
        <fullName evidence="2">Uncharacterized protein</fullName>
    </submittedName>
</protein>
<dbReference type="WBParaSite" id="nRc.2.0.1.t48189-RA">
    <property type="protein sequence ID" value="nRc.2.0.1.t48189-RA"/>
    <property type="gene ID" value="nRc.2.0.1.g48189"/>
</dbReference>
<evidence type="ECO:0000313" key="1">
    <source>
        <dbReference type="Proteomes" id="UP000887565"/>
    </source>
</evidence>
<organism evidence="1 2">
    <name type="scientific">Romanomermis culicivorax</name>
    <name type="common">Nematode worm</name>
    <dbReference type="NCBI Taxonomy" id="13658"/>
    <lineage>
        <taxon>Eukaryota</taxon>
        <taxon>Metazoa</taxon>
        <taxon>Ecdysozoa</taxon>
        <taxon>Nematoda</taxon>
        <taxon>Enoplea</taxon>
        <taxon>Dorylaimia</taxon>
        <taxon>Mermithida</taxon>
        <taxon>Mermithoidea</taxon>
        <taxon>Mermithidae</taxon>
        <taxon>Romanomermis</taxon>
    </lineage>
</organism>
<name>A0A915LAS4_ROMCU</name>
<sequence>MKQRRKKLNAEKLQSGSGGFGLKMFGVSDAIWTNLRFSSTARVSLAWVGLRAAPIFGFFGWGFDNFADGISSQFLLVESLEDISTCLSCKRL</sequence>